<protein>
    <submittedName>
        <fullName evidence="1">Uncharacterized protein</fullName>
    </submittedName>
</protein>
<evidence type="ECO:0000313" key="2">
    <source>
        <dbReference type="Proteomes" id="UP001154114"/>
    </source>
</evidence>
<dbReference type="Proteomes" id="UP001154114">
    <property type="component" value="Chromosome 3"/>
</dbReference>
<gene>
    <name evidence="1" type="ORF">CINC_LOCUS9510</name>
</gene>
<evidence type="ECO:0000313" key="1">
    <source>
        <dbReference type="EMBL" id="CAD0195556.1"/>
    </source>
</evidence>
<organism evidence="1 2">
    <name type="scientific">Chrysodeixis includens</name>
    <name type="common">Soybean looper</name>
    <name type="synonym">Pseudoplusia includens</name>
    <dbReference type="NCBI Taxonomy" id="689277"/>
    <lineage>
        <taxon>Eukaryota</taxon>
        <taxon>Metazoa</taxon>
        <taxon>Ecdysozoa</taxon>
        <taxon>Arthropoda</taxon>
        <taxon>Hexapoda</taxon>
        <taxon>Insecta</taxon>
        <taxon>Pterygota</taxon>
        <taxon>Neoptera</taxon>
        <taxon>Endopterygota</taxon>
        <taxon>Lepidoptera</taxon>
        <taxon>Glossata</taxon>
        <taxon>Ditrysia</taxon>
        <taxon>Noctuoidea</taxon>
        <taxon>Noctuidae</taxon>
        <taxon>Plusiinae</taxon>
        <taxon>Chrysodeixis</taxon>
    </lineage>
</organism>
<proteinExistence type="predicted"/>
<accession>A0A9N8L117</accession>
<keyword evidence="2" id="KW-1185">Reference proteome</keyword>
<sequence length="121" mass="13545">MNARNARAVDAAIPIEAGESEGKAGGDGGGGVYWEPRGAGVTDRLERRPHNYYVIKNNKCGLEYDRIRRDYEEGNLTALSHVMLVTRCQYVCPAVTVEQAVVRRQRGRRPVPRCLPEDTHH</sequence>
<name>A0A9N8L117_CHRIL</name>
<dbReference type="AlphaFoldDB" id="A0A9N8L117"/>
<reference evidence="1" key="1">
    <citation type="submission" date="2021-12" db="EMBL/GenBank/DDBJ databases">
        <authorList>
            <person name="King R."/>
        </authorList>
    </citation>
    <scope>NUCLEOTIDE SEQUENCE</scope>
</reference>
<dbReference type="EMBL" id="LR824006">
    <property type="protein sequence ID" value="CAD0195556.1"/>
    <property type="molecule type" value="Genomic_DNA"/>
</dbReference>